<evidence type="ECO:0000313" key="1">
    <source>
        <dbReference type="EMBL" id="GFH47452.1"/>
    </source>
</evidence>
<name>A0AAD3CK07_9STRA</name>
<gene>
    <name evidence="1" type="ORF">CTEN210_03927</name>
</gene>
<dbReference type="AlphaFoldDB" id="A0AAD3CK07"/>
<sequence length="178" mass="19506">MTNDLQYIDEAGFKQFDSFQGRMEVHIQKDIACPDVGKVFDEWIEHVWKSFKVLQEGSGRGQANGCLREVPGKIQEKILSVGEPLVVVDADDSKSSELDSKAPSILYKVVSGPFPATDHIGLVTLIPKSSSSTVELRWESKFEPSMIGNLFCCGGAGMRIGIEKYLGGVADEFASRFG</sequence>
<comment type="caution">
    <text evidence="1">The sequence shown here is derived from an EMBL/GenBank/DDBJ whole genome shotgun (WGS) entry which is preliminary data.</text>
</comment>
<proteinExistence type="predicted"/>
<dbReference type="SUPFAM" id="SSF55961">
    <property type="entry name" value="Bet v1-like"/>
    <property type="match status" value="1"/>
</dbReference>
<dbReference type="EMBL" id="BLLK01000023">
    <property type="protein sequence ID" value="GFH47452.1"/>
    <property type="molecule type" value="Genomic_DNA"/>
</dbReference>
<protein>
    <submittedName>
        <fullName evidence="1">Uncharacterized protein</fullName>
    </submittedName>
</protein>
<dbReference type="Proteomes" id="UP001054902">
    <property type="component" value="Unassembled WGS sequence"/>
</dbReference>
<organism evidence="1 2">
    <name type="scientific">Chaetoceros tenuissimus</name>
    <dbReference type="NCBI Taxonomy" id="426638"/>
    <lineage>
        <taxon>Eukaryota</taxon>
        <taxon>Sar</taxon>
        <taxon>Stramenopiles</taxon>
        <taxon>Ochrophyta</taxon>
        <taxon>Bacillariophyta</taxon>
        <taxon>Coscinodiscophyceae</taxon>
        <taxon>Chaetocerotophycidae</taxon>
        <taxon>Chaetocerotales</taxon>
        <taxon>Chaetocerotaceae</taxon>
        <taxon>Chaetoceros</taxon>
    </lineage>
</organism>
<evidence type="ECO:0000313" key="2">
    <source>
        <dbReference type="Proteomes" id="UP001054902"/>
    </source>
</evidence>
<reference evidence="1 2" key="1">
    <citation type="journal article" date="2021" name="Sci. Rep.">
        <title>The genome of the diatom Chaetoceros tenuissimus carries an ancient integrated fragment of an extant virus.</title>
        <authorList>
            <person name="Hongo Y."/>
            <person name="Kimura K."/>
            <person name="Takaki Y."/>
            <person name="Yoshida Y."/>
            <person name="Baba S."/>
            <person name="Kobayashi G."/>
            <person name="Nagasaki K."/>
            <person name="Hano T."/>
            <person name="Tomaru Y."/>
        </authorList>
    </citation>
    <scope>NUCLEOTIDE SEQUENCE [LARGE SCALE GENOMIC DNA]</scope>
    <source>
        <strain evidence="1 2">NIES-3715</strain>
    </source>
</reference>
<accession>A0AAD3CK07</accession>
<keyword evidence="2" id="KW-1185">Reference proteome</keyword>